<feature type="compositionally biased region" description="Basic residues" evidence="1">
    <location>
        <begin position="598"/>
        <end position="609"/>
    </location>
</feature>
<dbReference type="InterPro" id="IPR036163">
    <property type="entry name" value="HMA_dom_sf"/>
</dbReference>
<keyword evidence="4" id="KW-1185">Reference proteome</keyword>
<gene>
    <name evidence="3" type="ORF">NCGR_LOCUS29579</name>
</gene>
<feature type="region of interest" description="Disordered" evidence="1">
    <location>
        <begin position="827"/>
        <end position="850"/>
    </location>
</feature>
<dbReference type="PANTHER" id="PTHR31917:SF58">
    <property type="entry name" value="AGENET AND BROMO-ADJACENT HOMOLOGY (BAH) DOMAIN-CONTAINING PROTEIN"/>
    <property type="match status" value="1"/>
</dbReference>
<protein>
    <recommendedName>
        <fullName evidence="2">BAH domain-containing protein</fullName>
    </recommendedName>
</protein>
<evidence type="ECO:0000256" key="1">
    <source>
        <dbReference type="SAM" id="MobiDB-lite"/>
    </source>
</evidence>
<feature type="domain" description="BAH" evidence="2">
    <location>
        <begin position="183"/>
        <end position="301"/>
    </location>
</feature>
<dbReference type="InterPro" id="IPR001025">
    <property type="entry name" value="BAH_dom"/>
</dbReference>
<dbReference type="InterPro" id="IPR014002">
    <property type="entry name" value="Agenet_dom_plant"/>
</dbReference>
<proteinExistence type="predicted"/>
<dbReference type="Pfam" id="PF05641">
    <property type="entry name" value="Agenet"/>
    <property type="match status" value="1"/>
</dbReference>
<dbReference type="Proteomes" id="UP000604825">
    <property type="component" value="Unassembled WGS sequence"/>
</dbReference>
<dbReference type="InterPro" id="IPR008395">
    <property type="entry name" value="Agenet-like_dom"/>
</dbReference>
<feature type="region of interest" description="Disordered" evidence="1">
    <location>
        <begin position="597"/>
        <end position="636"/>
    </location>
</feature>
<dbReference type="PROSITE" id="PS51038">
    <property type="entry name" value="BAH"/>
    <property type="match status" value="1"/>
</dbReference>
<sequence length="850" mass="94693">MDEAATAALAAARGRWTQWEEVVVSNDRGSRLVHYYLRGNGEAKELAVVGRERSPRHMSYAVQGRFLRALAAAAGAFAVAPSPSRSPLAAAGADGGAPRRWRSRREVVDWLSSLVSGYNYGSSSMANRCNGDSYDDSVINCTQVTASKDVSSREASNDFTWLEAPWHCQQRLKHYKSFCRRGITISVHSFVYIMSEEMKRLIAYVEDLYEDTNSCNMVKVQWFDKVDEVGVSLPMDFDDTEIFFSLGRQDLNVECIDGLAAVLSAQHYEKFKSDTRCSLWQPYFCCRQIDNGEVKPFDVTQLQGYWSQEVLRTMFNATSSLKVRFKVPKSGPSSDGGLKRKRDALNNDANPQKAICSGASTSRFYGENIKHLCPGCHVEVLSQDSGIRGCWFRCLILKRHKDKIKVRYLELQDADETGNLEEWVMLTRVAKPDQLGIRFLGRPMVRPQHVEESKASCFDVGAIVDAWWHGGWWEGIVLCHRGSGLLQVYFPGEKRIAEFGEDELRCSLEWVGNKWSPLKGRKDIASQLTSTSDGSKYLIGKQDQLNFTVPPKPEAQLEGLRYDKRGIEKSSVCTISRDQKRVLADLTNDLKLDNLRWMPRKRSRRSGSRKHSDTSSGSSSGDMDLSSPSGSFGQLNLVPDEEACKNSGEEPFMGVPVQVPNLVMSSPIKASKRPSRQRLCPKHRHKSGTGQRKGKCHTGHPEAACVPHPGVQDPAARPLAPCGPALEKGRAPPAFRIRTTAAGRGRAAGRLMSGKQLYCMTVRMNIDCNGCYQRIRRALLHMQDLESHLIDRKQHRVSVCGAFVPQDVAIKLRKRTNRRVEILEIKEVDTGAGGEGEPPAGSDGGGQQPS</sequence>
<dbReference type="CDD" id="cd20405">
    <property type="entry name" value="Tudor_Agenet_AtDUF_rpt1_3"/>
    <property type="match status" value="1"/>
</dbReference>
<dbReference type="Gene3D" id="3.30.70.100">
    <property type="match status" value="1"/>
</dbReference>
<organism evidence="3 4">
    <name type="scientific">Miscanthus lutarioriparius</name>
    <dbReference type="NCBI Taxonomy" id="422564"/>
    <lineage>
        <taxon>Eukaryota</taxon>
        <taxon>Viridiplantae</taxon>
        <taxon>Streptophyta</taxon>
        <taxon>Embryophyta</taxon>
        <taxon>Tracheophyta</taxon>
        <taxon>Spermatophyta</taxon>
        <taxon>Magnoliopsida</taxon>
        <taxon>Liliopsida</taxon>
        <taxon>Poales</taxon>
        <taxon>Poaceae</taxon>
        <taxon>PACMAD clade</taxon>
        <taxon>Panicoideae</taxon>
        <taxon>Andropogonodae</taxon>
        <taxon>Andropogoneae</taxon>
        <taxon>Saccharinae</taxon>
        <taxon>Miscanthus</taxon>
    </lineage>
</organism>
<dbReference type="InterPro" id="IPR043151">
    <property type="entry name" value="BAH_sf"/>
</dbReference>
<reference evidence="3" key="1">
    <citation type="submission" date="2020-10" db="EMBL/GenBank/DDBJ databases">
        <authorList>
            <person name="Han B."/>
            <person name="Lu T."/>
            <person name="Zhao Q."/>
            <person name="Huang X."/>
            <person name="Zhao Y."/>
        </authorList>
    </citation>
    <scope>NUCLEOTIDE SEQUENCE</scope>
</reference>
<feature type="compositionally biased region" description="Low complexity" evidence="1">
    <location>
        <begin position="614"/>
        <end position="631"/>
    </location>
</feature>
<evidence type="ECO:0000313" key="3">
    <source>
        <dbReference type="EMBL" id="CAD6245115.1"/>
    </source>
</evidence>
<dbReference type="PANTHER" id="PTHR31917">
    <property type="entry name" value="AGENET DOMAIN-CONTAINING PROTEIN-RELATED"/>
    <property type="match status" value="1"/>
</dbReference>
<dbReference type="OrthoDB" id="1883212at2759"/>
<evidence type="ECO:0000259" key="2">
    <source>
        <dbReference type="PROSITE" id="PS51038"/>
    </source>
</evidence>
<dbReference type="EMBL" id="CAJGYO010000007">
    <property type="protein sequence ID" value="CAD6245115.1"/>
    <property type="molecule type" value="Genomic_DNA"/>
</dbReference>
<dbReference type="Pfam" id="PF01426">
    <property type="entry name" value="BAH"/>
    <property type="match status" value="1"/>
</dbReference>
<dbReference type="SMART" id="SM00439">
    <property type="entry name" value="BAH"/>
    <property type="match status" value="1"/>
</dbReference>
<dbReference type="SUPFAM" id="SSF55008">
    <property type="entry name" value="HMA, heavy metal-associated domain"/>
    <property type="match status" value="1"/>
</dbReference>
<evidence type="ECO:0000313" key="4">
    <source>
        <dbReference type="Proteomes" id="UP000604825"/>
    </source>
</evidence>
<dbReference type="SMART" id="SM00743">
    <property type="entry name" value="Agenet"/>
    <property type="match status" value="2"/>
</dbReference>
<dbReference type="GO" id="GO:0003682">
    <property type="term" value="F:chromatin binding"/>
    <property type="evidence" value="ECO:0007669"/>
    <property type="project" value="InterPro"/>
</dbReference>
<feature type="compositionally biased region" description="Gly residues" evidence="1">
    <location>
        <begin position="831"/>
        <end position="850"/>
    </location>
</feature>
<name>A0A811PL74_9POAL</name>
<dbReference type="Gene3D" id="2.30.30.490">
    <property type="match status" value="1"/>
</dbReference>
<feature type="region of interest" description="Disordered" evidence="1">
    <location>
        <begin position="670"/>
        <end position="698"/>
    </location>
</feature>
<dbReference type="GO" id="GO:0046872">
    <property type="term" value="F:metal ion binding"/>
    <property type="evidence" value="ECO:0007669"/>
    <property type="project" value="InterPro"/>
</dbReference>
<dbReference type="AlphaFoldDB" id="A0A811PL74"/>
<comment type="caution">
    <text evidence="3">The sequence shown here is derived from an EMBL/GenBank/DDBJ whole genome shotgun (WGS) entry which is preliminary data.</text>
</comment>
<accession>A0A811PL74</accession>